<evidence type="ECO:0000256" key="1">
    <source>
        <dbReference type="ARBA" id="ARBA00005254"/>
    </source>
</evidence>
<comment type="similarity">
    <text evidence="1 3">Belongs to the enoyl-CoA hydratase/isomerase family.</text>
</comment>
<protein>
    <submittedName>
        <fullName evidence="4">2-(1,2-epoxy-1,2-dihydrophenyl)acetyl-CoA isomerase</fullName>
    </submittedName>
</protein>
<dbReference type="PANTHER" id="PTHR43802:SF1">
    <property type="entry name" value="IP11341P-RELATED"/>
    <property type="match status" value="1"/>
</dbReference>
<dbReference type="SUPFAM" id="SSF52096">
    <property type="entry name" value="ClpP/crotonase"/>
    <property type="match status" value="1"/>
</dbReference>
<dbReference type="InterPro" id="IPR029045">
    <property type="entry name" value="ClpP/crotonase-like_dom_sf"/>
</dbReference>
<dbReference type="PROSITE" id="PS00166">
    <property type="entry name" value="ENOYL_COA_HYDRATASE"/>
    <property type="match status" value="1"/>
</dbReference>
<proteinExistence type="inferred from homology"/>
<dbReference type="PANTHER" id="PTHR43802">
    <property type="entry name" value="ENOYL-COA HYDRATASE"/>
    <property type="match status" value="1"/>
</dbReference>
<keyword evidence="2" id="KW-0456">Lyase</keyword>
<gene>
    <name evidence="4" type="ORF">E6K71_07860</name>
</gene>
<evidence type="ECO:0000256" key="2">
    <source>
        <dbReference type="ARBA" id="ARBA00023239"/>
    </source>
</evidence>
<reference evidence="4 5" key="1">
    <citation type="journal article" date="2019" name="Nat. Microbiol.">
        <title>Mediterranean grassland soil C-N compound turnover is dependent on rainfall and depth, and is mediated by genomically divergent microorganisms.</title>
        <authorList>
            <person name="Diamond S."/>
            <person name="Andeer P.F."/>
            <person name="Li Z."/>
            <person name="Crits-Christoph A."/>
            <person name="Burstein D."/>
            <person name="Anantharaman K."/>
            <person name="Lane K.R."/>
            <person name="Thomas B.C."/>
            <person name="Pan C."/>
            <person name="Northen T.R."/>
            <person name="Banfield J.F."/>
        </authorList>
    </citation>
    <scope>NUCLEOTIDE SEQUENCE [LARGE SCALE GENOMIC DNA]</scope>
    <source>
        <strain evidence="4">WS_1</strain>
    </source>
</reference>
<dbReference type="Gene3D" id="3.90.226.10">
    <property type="entry name" value="2-enoyl-CoA Hydratase, Chain A, domain 1"/>
    <property type="match status" value="1"/>
</dbReference>
<evidence type="ECO:0000313" key="5">
    <source>
        <dbReference type="Proteomes" id="UP000316292"/>
    </source>
</evidence>
<keyword evidence="4" id="KW-0413">Isomerase</keyword>
<name>A0A538SA02_UNCEI</name>
<evidence type="ECO:0000256" key="3">
    <source>
        <dbReference type="RuleBase" id="RU003707"/>
    </source>
</evidence>
<dbReference type="Pfam" id="PF00378">
    <property type="entry name" value="ECH_1"/>
    <property type="match status" value="1"/>
</dbReference>
<dbReference type="FunFam" id="1.10.12.10:FF:000001">
    <property type="entry name" value="Probable enoyl-CoA hydratase, mitochondrial"/>
    <property type="match status" value="1"/>
</dbReference>
<organism evidence="4 5">
    <name type="scientific">Eiseniibacteriota bacterium</name>
    <dbReference type="NCBI Taxonomy" id="2212470"/>
    <lineage>
        <taxon>Bacteria</taxon>
        <taxon>Candidatus Eiseniibacteriota</taxon>
    </lineage>
</organism>
<accession>A0A538SA02</accession>
<comment type="caution">
    <text evidence="4">The sequence shown here is derived from an EMBL/GenBank/DDBJ whole genome shotgun (WGS) entry which is preliminary data.</text>
</comment>
<sequence>MAEVKTAHEIFTERRGRVAVITLNRPDSLNALSISMRAPLLEAFESASRDDAVGAIVVTGAGRAFSSGGDITFMESVMAQGGRFADFRGLVDAGRDLVLALDKIEKPVIAAVNGAAAGGGMSLALACDVRWASEKAKLGQSFVRIGLHPDWGALYTLPRLVGASRALELMGTGDLIDAAEALRLGIVSRVLAPEAILDETLAFVERLASGPRVAIAEIKKSVKRALGYTLEQALKREIEAQERCWNTNDAREGFAAFLAKREPRFTGR</sequence>
<dbReference type="GO" id="GO:0016836">
    <property type="term" value="F:hydro-lyase activity"/>
    <property type="evidence" value="ECO:0007669"/>
    <property type="project" value="UniProtKB-ARBA"/>
</dbReference>
<dbReference type="Gene3D" id="1.10.12.10">
    <property type="entry name" value="Lyase 2-enoyl-coa Hydratase, Chain A, domain 2"/>
    <property type="match status" value="1"/>
</dbReference>
<dbReference type="EMBL" id="VBOR01000086">
    <property type="protein sequence ID" value="TMQ48166.1"/>
    <property type="molecule type" value="Genomic_DNA"/>
</dbReference>
<dbReference type="CDD" id="cd06558">
    <property type="entry name" value="crotonase-like"/>
    <property type="match status" value="1"/>
</dbReference>
<dbReference type="Proteomes" id="UP000316292">
    <property type="component" value="Unassembled WGS sequence"/>
</dbReference>
<dbReference type="InterPro" id="IPR018376">
    <property type="entry name" value="Enoyl-CoA_hyd/isom_CS"/>
</dbReference>
<dbReference type="InterPro" id="IPR014748">
    <property type="entry name" value="Enoyl-CoA_hydra_C"/>
</dbReference>
<evidence type="ECO:0000313" key="4">
    <source>
        <dbReference type="EMBL" id="TMQ48166.1"/>
    </source>
</evidence>
<dbReference type="GO" id="GO:0016853">
    <property type="term" value="F:isomerase activity"/>
    <property type="evidence" value="ECO:0007669"/>
    <property type="project" value="UniProtKB-KW"/>
</dbReference>
<dbReference type="InterPro" id="IPR001753">
    <property type="entry name" value="Enoyl-CoA_hydra/iso"/>
</dbReference>
<dbReference type="AlphaFoldDB" id="A0A538SA02"/>